<feature type="transmembrane region" description="Helical" evidence="8">
    <location>
        <begin position="115"/>
        <end position="133"/>
    </location>
</feature>
<organism evidence="9 10">
    <name type="scientific">Mesobacillus selenatarsenatis (strain DSM 18680 / JCM 14380 / FERM P-15431 / SF-1)</name>
    <dbReference type="NCBI Taxonomy" id="1321606"/>
    <lineage>
        <taxon>Bacteria</taxon>
        <taxon>Bacillati</taxon>
        <taxon>Bacillota</taxon>
        <taxon>Bacilli</taxon>
        <taxon>Bacillales</taxon>
        <taxon>Bacillaceae</taxon>
        <taxon>Mesobacillus</taxon>
    </lineage>
</organism>
<dbReference type="STRING" id="1321606.SAMD00020551_4687"/>
<evidence type="ECO:0000256" key="4">
    <source>
        <dbReference type="ARBA" id="ARBA00022475"/>
    </source>
</evidence>
<evidence type="ECO:0000256" key="7">
    <source>
        <dbReference type="ARBA" id="ARBA00023136"/>
    </source>
</evidence>
<protein>
    <submittedName>
        <fullName evidence="9">Urea channel UreI</fullName>
    </submittedName>
</protein>
<evidence type="ECO:0000313" key="9">
    <source>
        <dbReference type="EMBL" id="GAM16474.1"/>
    </source>
</evidence>
<comment type="similarity">
    <text evidence="2">Belongs to the AmiS/UreI family.</text>
</comment>
<dbReference type="Pfam" id="PF02293">
    <property type="entry name" value="AmiS_UreI"/>
    <property type="match status" value="1"/>
</dbReference>
<dbReference type="Proteomes" id="UP000031014">
    <property type="component" value="Unassembled WGS sequence"/>
</dbReference>
<dbReference type="GO" id="GO:0005886">
    <property type="term" value="C:plasma membrane"/>
    <property type="evidence" value="ECO:0007669"/>
    <property type="project" value="UniProtKB-SubCell"/>
</dbReference>
<sequence>MGDAGLLLSGAALFLNSLMLLGKANAKSVAVFNLFIGALQVIVPFYLIAVSDQNNWTVYSLASIFLFGFTYLYVGLTLWKDLDGSGLGWYSLWVAVLAVIYAAVAYVHFQDIVSALTWLMWAYLWFLFFLSMGMNKKIDVYIGKVAMVQSWLTLTFPALLSMTGLWQTDQVANAWIYFSIAAFVYFAYITLKLKKTSARTEKFA</sequence>
<dbReference type="OrthoDB" id="6636366at2"/>
<keyword evidence="6 8" id="KW-1133">Transmembrane helix</keyword>
<evidence type="ECO:0000256" key="2">
    <source>
        <dbReference type="ARBA" id="ARBA00010068"/>
    </source>
</evidence>
<proteinExistence type="inferred from homology"/>
<dbReference type="InterPro" id="IPR038523">
    <property type="entry name" value="AmiSUreI_transpt_sf"/>
</dbReference>
<feature type="transmembrane region" description="Helical" evidence="8">
    <location>
        <begin position="87"/>
        <end position="109"/>
    </location>
</feature>
<feature type="transmembrane region" description="Helical" evidence="8">
    <location>
        <begin position="56"/>
        <end position="75"/>
    </location>
</feature>
<reference evidence="9 10" key="1">
    <citation type="submission" date="2013-06" db="EMBL/GenBank/DDBJ databases">
        <title>Whole genome shotgun sequence of Bacillus selenatarsenatis SF-1.</title>
        <authorList>
            <person name="Kuroda M."/>
            <person name="Sei K."/>
            <person name="Yamashita M."/>
            <person name="Ike M."/>
        </authorList>
    </citation>
    <scope>NUCLEOTIDE SEQUENCE [LARGE SCALE GENOMIC DNA]</scope>
    <source>
        <strain evidence="9 10">SF-1</strain>
    </source>
</reference>
<keyword evidence="3" id="KW-0813">Transport</keyword>
<dbReference type="RefSeq" id="WP_041968068.1">
    <property type="nucleotide sequence ID" value="NZ_BASE01000126.1"/>
</dbReference>
<comment type="subcellular location">
    <subcellularLocation>
        <location evidence="1">Cell membrane</location>
        <topology evidence="1">Multi-pass membrane protein</topology>
    </subcellularLocation>
</comment>
<keyword evidence="10" id="KW-1185">Reference proteome</keyword>
<dbReference type="CDD" id="cd13429">
    <property type="entry name" value="UreI_AmiS_like_2"/>
    <property type="match status" value="1"/>
</dbReference>
<feature type="transmembrane region" description="Helical" evidence="8">
    <location>
        <begin position="6"/>
        <end position="22"/>
    </location>
</feature>
<keyword evidence="5 8" id="KW-0812">Transmembrane</keyword>
<feature type="transmembrane region" description="Helical" evidence="8">
    <location>
        <begin position="29"/>
        <end position="50"/>
    </location>
</feature>
<name>A0A0A8XB52_MESS1</name>
<dbReference type="InterPro" id="IPR003211">
    <property type="entry name" value="AmiSUreI_transpt"/>
</dbReference>
<evidence type="ECO:0000256" key="3">
    <source>
        <dbReference type="ARBA" id="ARBA00022448"/>
    </source>
</evidence>
<comment type="caution">
    <text evidence="9">The sequence shown here is derived from an EMBL/GenBank/DDBJ whole genome shotgun (WGS) entry which is preliminary data.</text>
</comment>
<evidence type="ECO:0000313" key="10">
    <source>
        <dbReference type="Proteomes" id="UP000031014"/>
    </source>
</evidence>
<dbReference type="Gene3D" id="1.25.40.600">
    <property type="match status" value="1"/>
</dbReference>
<feature type="transmembrane region" description="Helical" evidence="8">
    <location>
        <begin position="172"/>
        <end position="191"/>
    </location>
</feature>
<evidence type="ECO:0000256" key="8">
    <source>
        <dbReference type="SAM" id="Phobius"/>
    </source>
</evidence>
<evidence type="ECO:0000256" key="6">
    <source>
        <dbReference type="ARBA" id="ARBA00022989"/>
    </source>
</evidence>
<dbReference type="AlphaFoldDB" id="A0A0A8XB52"/>
<dbReference type="EMBL" id="BASE01000126">
    <property type="protein sequence ID" value="GAM16474.1"/>
    <property type="molecule type" value="Genomic_DNA"/>
</dbReference>
<evidence type="ECO:0000256" key="1">
    <source>
        <dbReference type="ARBA" id="ARBA00004651"/>
    </source>
</evidence>
<evidence type="ECO:0000256" key="5">
    <source>
        <dbReference type="ARBA" id="ARBA00022692"/>
    </source>
</evidence>
<feature type="transmembrane region" description="Helical" evidence="8">
    <location>
        <begin position="145"/>
        <end position="166"/>
    </location>
</feature>
<accession>A0A0A8XB52</accession>
<keyword evidence="7 8" id="KW-0472">Membrane</keyword>
<gene>
    <name evidence="9" type="ORF">SAMD00020551_4687</name>
</gene>
<keyword evidence="4" id="KW-1003">Cell membrane</keyword>